<accession>A0AAV7H9G0</accession>
<feature type="region of interest" description="Disordered" evidence="1">
    <location>
        <begin position="1"/>
        <end position="55"/>
    </location>
</feature>
<organism evidence="2 3">
    <name type="scientific">Dendrobium chrysotoxum</name>
    <name type="common">Orchid</name>
    <dbReference type="NCBI Taxonomy" id="161865"/>
    <lineage>
        <taxon>Eukaryota</taxon>
        <taxon>Viridiplantae</taxon>
        <taxon>Streptophyta</taxon>
        <taxon>Embryophyta</taxon>
        <taxon>Tracheophyta</taxon>
        <taxon>Spermatophyta</taxon>
        <taxon>Magnoliopsida</taxon>
        <taxon>Liliopsida</taxon>
        <taxon>Asparagales</taxon>
        <taxon>Orchidaceae</taxon>
        <taxon>Epidendroideae</taxon>
        <taxon>Malaxideae</taxon>
        <taxon>Dendrobiinae</taxon>
        <taxon>Dendrobium</taxon>
    </lineage>
</organism>
<evidence type="ECO:0000313" key="3">
    <source>
        <dbReference type="Proteomes" id="UP000775213"/>
    </source>
</evidence>
<sequence>MDSTPEIVEISSDEEEGIGLRVPEETKVQPGGKRKGGDGGGNDLTPGGSLDESDDDDCLILDGVPESVAVGTEYVELGGEMLDEMLIVGEKGQFACRDYPHPRYLCATFLFSMTPHRKHCDMCHCYVCDCPAPCIYWANHCSSTHKEQSWRVERQLFRRRKREQQLSHRGFDLKPAFTSLNRPVPPKLAPSFLSPNAKAKSACHHGPTQRFHVKTSVAGPNRLVSKSSSPLLPNEPKLEHRDPIQHAQATRCREPPRVSQQISASRPKDILCEIYKNCPTVISCRRRIPPSLQPAELSDTDQDG</sequence>
<gene>
    <name evidence="2" type="ORF">IEQ34_004872</name>
</gene>
<evidence type="ECO:0000313" key="2">
    <source>
        <dbReference type="EMBL" id="KAH0464769.1"/>
    </source>
</evidence>
<proteinExistence type="predicted"/>
<keyword evidence="3" id="KW-1185">Reference proteome</keyword>
<dbReference type="PANTHER" id="PTHR33443">
    <property type="entry name" value="ZGC:112980"/>
    <property type="match status" value="1"/>
</dbReference>
<protein>
    <submittedName>
        <fullName evidence="2">Uncharacterized protein</fullName>
    </submittedName>
</protein>
<reference evidence="2 3" key="1">
    <citation type="journal article" date="2021" name="Hortic Res">
        <title>Chromosome-scale assembly of the Dendrobium chrysotoxum genome enhances the understanding of orchid evolution.</title>
        <authorList>
            <person name="Zhang Y."/>
            <person name="Zhang G.Q."/>
            <person name="Zhang D."/>
            <person name="Liu X.D."/>
            <person name="Xu X.Y."/>
            <person name="Sun W.H."/>
            <person name="Yu X."/>
            <person name="Zhu X."/>
            <person name="Wang Z.W."/>
            <person name="Zhao X."/>
            <person name="Zhong W.Y."/>
            <person name="Chen H."/>
            <person name="Yin W.L."/>
            <person name="Huang T."/>
            <person name="Niu S.C."/>
            <person name="Liu Z.J."/>
        </authorList>
    </citation>
    <scope>NUCLEOTIDE SEQUENCE [LARGE SCALE GENOMIC DNA]</scope>
    <source>
        <strain evidence="2">Lindl</strain>
    </source>
</reference>
<dbReference type="PANTHER" id="PTHR33443:SF30">
    <property type="entry name" value="SARCOSINE DEHYDROGENASE-2C PROTEIN"/>
    <property type="match status" value="1"/>
</dbReference>
<name>A0AAV7H9G0_DENCH</name>
<dbReference type="AlphaFoldDB" id="A0AAV7H9G0"/>
<comment type="caution">
    <text evidence="2">The sequence shown here is derived from an EMBL/GenBank/DDBJ whole genome shotgun (WGS) entry which is preliminary data.</text>
</comment>
<dbReference type="EMBL" id="JAGFBR010000006">
    <property type="protein sequence ID" value="KAH0464769.1"/>
    <property type="molecule type" value="Genomic_DNA"/>
</dbReference>
<feature type="region of interest" description="Disordered" evidence="1">
    <location>
        <begin position="217"/>
        <end position="263"/>
    </location>
</feature>
<dbReference type="Proteomes" id="UP000775213">
    <property type="component" value="Unassembled WGS sequence"/>
</dbReference>
<dbReference type="InterPro" id="IPR053234">
    <property type="entry name" value="RPM1_Interactor"/>
</dbReference>
<evidence type="ECO:0000256" key="1">
    <source>
        <dbReference type="SAM" id="MobiDB-lite"/>
    </source>
</evidence>